<keyword evidence="6" id="KW-0333">Golgi apparatus</keyword>
<keyword evidence="7" id="KW-0472">Membrane</keyword>
<evidence type="ECO:0000256" key="5">
    <source>
        <dbReference type="ARBA" id="ARBA00022927"/>
    </source>
</evidence>
<evidence type="ECO:0000256" key="3">
    <source>
        <dbReference type="ARBA" id="ARBA00020984"/>
    </source>
</evidence>
<feature type="compositionally biased region" description="Polar residues" evidence="9">
    <location>
        <begin position="128"/>
        <end position="143"/>
    </location>
</feature>
<evidence type="ECO:0000256" key="2">
    <source>
        <dbReference type="ARBA" id="ARBA00005831"/>
    </source>
</evidence>
<dbReference type="InterPro" id="IPR019335">
    <property type="entry name" value="COG7"/>
</dbReference>
<evidence type="ECO:0000256" key="7">
    <source>
        <dbReference type="ARBA" id="ARBA00023136"/>
    </source>
</evidence>
<feature type="region of interest" description="Disordered" evidence="9">
    <location>
        <begin position="122"/>
        <end position="149"/>
    </location>
</feature>
<dbReference type="EMBL" id="CAJPIN010000095">
    <property type="protein sequence ID" value="CAG2053032.1"/>
    <property type="molecule type" value="Genomic_DNA"/>
</dbReference>
<evidence type="ECO:0000313" key="11">
    <source>
        <dbReference type="Proteomes" id="UP001153148"/>
    </source>
</evidence>
<organism evidence="10 11">
    <name type="scientific">Timema podura</name>
    <name type="common">Walking stick</name>
    <dbReference type="NCBI Taxonomy" id="61482"/>
    <lineage>
        <taxon>Eukaryota</taxon>
        <taxon>Metazoa</taxon>
        <taxon>Ecdysozoa</taxon>
        <taxon>Arthropoda</taxon>
        <taxon>Hexapoda</taxon>
        <taxon>Insecta</taxon>
        <taxon>Pterygota</taxon>
        <taxon>Neoptera</taxon>
        <taxon>Polyneoptera</taxon>
        <taxon>Phasmatodea</taxon>
        <taxon>Timematodea</taxon>
        <taxon>Timematoidea</taxon>
        <taxon>Timematidae</taxon>
        <taxon>Timema</taxon>
    </lineage>
</organism>
<comment type="subcellular location">
    <subcellularLocation>
        <location evidence="1">Golgi apparatus membrane</location>
        <topology evidence="1">Peripheral membrane protein</topology>
    </subcellularLocation>
</comment>
<proteinExistence type="inferred from homology"/>
<accession>A0ABN7NE20</accession>
<evidence type="ECO:0000256" key="6">
    <source>
        <dbReference type="ARBA" id="ARBA00023034"/>
    </source>
</evidence>
<keyword evidence="11" id="KW-1185">Reference proteome</keyword>
<gene>
    <name evidence="10" type="ORF">TPAB3V08_LOCUS122</name>
</gene>
<keyword evidence="5" id="KW-0653">Protein transport</keyword>
<dbReference type="PANTHER" id="PTHR21443:SF0">
    <property type="entry name" value="CONSERVED OLIGOMERIC GOLGI COMPLEX SUBUNIT 7"/>
    <property type="match status" value="1"/>
</dbReference>
<sequence length="908" mass="102105">MYRRLWKIPAVGMLMSTGMAVDRFHIKRTFSTMPQDKSRGLWVSNSVAAWSKALLSQWTRLPMTRIIRPGYTIKYSRPDGAVSRTTIKIRSNAGFILMRSEEIVISYLSPIFPRPVQHEGDALHRSATESVRTGLSSNHNHQNGLGLAPQRSYSRHGTTLYQDHLHFSQSKHFPLKVLQSLPRVMRDTELLHQEALLLREKMQLVKVEIAKVEQDTGQSMATLEHIDNIKTELQAAKQALHEADNWIILAADLEEVFESGDIESISAKLVSMQQSLLILANVPDYEDRKLQLEGLKNRLEAMASPLLVQAFTSGSIEQSRVFVRIFTSIDRLAQLLKYFHKCQKGGLIQQWHSILEADQDESVTDWLRKFYDALLSNWHEQVKWCGQVFSSVSSVGTLLELYADVLASLDPSVNVCVDASLKQQADQLSFLMDLKQITKHFATNLHAAIEATTQGKSWETITLSQQLSALECNKEDLMDTVQGLGQSIPRAMLILNEANKRCLQFTEGCGYVGLLKAIKVFLSSYLDQYRLALRQLDKQKKVQEDWSMFQMCLTLLQNVGELLNQLKQLDRDLSMSVIDVSRKMEGQKDGNPFTCYNNLLLNSSGQKEFHSLVSSIQEGKTALSMPNRDSYPNLIVTVSCESDALDHSAIDAGEEMSLLEFIALPLKKLCSDVHHTTFQVIFAPISSQLDLVQSAPAWSATSKQTVTVTPDLPDFSYVPQEYITQIKDEMVWACEERGSRLEKWRGSGGSREKTEKKMDRHCKGRHPEEIGQYLMTLPQHLEPFLLQDNPSLTLALQVADAEYGSLSRDTEGGLADVLLGIIARGTCQTYCENIMGICELTPTAGKQLATDIDYLGNVLEDLGLNLSEHLQQVTTLLRLSSEEYQIKSSGCSPRLVAAVRQMRNITSS</sequence>
<name>A0ABN7NE20_TIMPD</name>
<evidence type="ECO:0000256" key="1">
    <source>
        <dbReference type="ARBA" id="ARBA00004395"/>
    </source>
</evidence>
<reference evidence="10" key="1">
    <citation type="submission" date="2021-03" db="EMBL/GenBank/DDBJ databases">
        <authorList>
            <person name="Tran Van P."/>
        </authorList>
    </citation>
    <scope>NUCLEOTIDE SEQUENCE</scope>
</reference>
<evidence type="ECO:0000256" key="8">
    <source>
        <dbReference type="ARBA" id="ARBA00031345"/>
    </source>
</evidence>
<keyword evidence="4" id="KW-0813">Transport</keyword>
<comment type="caution">
    <text evidence="10">The sequence shown here is derived from an EMBL/GenBank/DDBJ whole genome shotgun (WGS) entry which is preliminary data.</text>
</comment>
<evidence type="ECO:0000256" key="9">
    <source>
        <dbReference type="SAM" id="MobiDB-lite"/>
    </source>
</evidence>
<dbReference type="PANTHER" id="PTHR21443">
    <property type="entry name" value="CONSERVED OLIGOMERIC GOLGI COMPLEX COMPONENT 7"/>
    <property type="match status" value="1"/>
</dbReference>
<comment type="similarity">
    <text evidence="2">Belongs to the COG7 family.</text>
</comment>
<evidence type="ECO:0000256" key="4">
    <source>
        <dbReference type="ARBA" id="ARBA00022448"/>
    </source>
</evidence>
<dbReference type="Pfam" id="PF10191">
    <property type="entry name" value="COG7"/>
    <property type="match status" value="3"/>
</dbReference>
<protein>
    <recommendedName>
        <fullName evidence="3">Conserved oligomeric Golgi complex subunit 7</fullName>
    </recommendedName>
    <alternativeName>
        <fullName evidence="8">Component of oligomeric Golgi complex 7</fullName>
    </alternativeName>
</protein>
<evidence type="ECO:0000313" key="10">
    <source>
        <dbReference type="EMBL" id="CAG2053032.1"/>
    </source>
</evidence>
<dbReference type="Proteomes" id="UP001153148">
    <property type="component" value="Unassembled WGS sequence"/>
</dbReference>